<proteinExistence type="inferred from homology"/>
<dbReference type="GO" id="GO:0006633">
    <property type="term" value="P:fatty acid biosynthetic process"/>
    <property type="evidence" value="ECO:0007669"/>
    <property type="project" value="InterPro"/>
</dbReference>
<dbReference type="Pfam" id="PF01575">
    <property type="entry name" value="MaoC_dehydratas"/>
    <property type="match status" value="1"/>
</dbReference>
<dbReference type="InterPro" id="IPR002539">
    <property type="entry name" value="MaoC-like_dom"/>
</dbReference>
<dbReference type="InterPro" id="IPR003965">
    <property type="entry name" value="Fatty_acid_synthase"/>
</dbReference>
<evidence type="ECO:0000313" key="5">
    <source>
        <dbReference type="Proteomes" id="UP000219688"/>
    </source>
</evidence>
<dbReference type="AlphaFoldDB" id="A0A285VRI5"/>
<accession>A0A285VRI5</accession>
<dbReference type="PANTHER" id="PTHR43841">
    <property type="entry name" value="3-HYDROXYACYL-THIOESTER DEHYDRATASE HTDX-RELATED"/>
    <property type="match status" value="1"/>
</dbReference>
<comment type="similarity">
    <text evidence="1">Belongs to the enoyl-CoA hydratase/isomerase family.</text>
</comment>
<reference evidence="5" key="1">
    <citation type="submission" date="2017-08" db="EMBL/GenBank/DDBJ databases">
        <authorList>
            <person name="Varghese N."/>
            <person name="Submissions S."/>
        </authorList>
    </citation>
    <scope>NUCLEOTIDE SEQUENCE [LARGE SCALE GENOMIC DNA]</scope>
    <source>
        <strain evidence="5">USBA17B2</strain>
    </source>
</reference>
<name>A0A285VRI5_9MICO</name>
<dbReference type="PRINTS" id="PR01483">
    <property type="entry name" value="FASYNTHASE"/>
</dbReference>
<dbReference type="SUPFAM" id="SSF54637">
    <property type="entry name" value="Thioesterase/thiol ester dehydrase-isomerase"/>
    <property type="match status" value="2"/>
</dbReference>
<dbReference type="RefSeq" id="WP_097188229.1">
    <property type="nucleotide sequence ID" value="NZ_OBQK01000006.1"/>
</dbReference>
<gene>
    <name evidence="4" type="ORF">SAMN05421879_10668</name>
</gene>
<dbReference type="Proteomes" id="UP000219688">
    <property type="component" value="Unassembled WGS sequence"/>
</dbReference>
<dbReference type="EMBL" id="OBQK01000006">
    <property type="protein sequence ID" value="SOC55836.1"/>
    <property type="molecule type" value="Genomic_DNA"/>
</dbReference>
<dbReference type="InterPro" id="IPR029069">
    <property type="entry name" value="HotDog_dom_sf"/>
</dbReference>
<keyword evidence="5" id="KW-1185">Reference proteome</keyword>
<dbReference type="GO" id="GO:0004312">
    <property type="term" value="F:fatty acid synthase activity"/>
    <property type="evidence" value="ECO:0007669"/>
    <property type="project" value="InterPro"/>
</dbReference>
<feature type="region of interest" description="Disordered" evidence="2">
    <location>
        <begin position="1"/>
        <end position="42"/>
    </location>
</feature>
<evidence type="ECO:0000256" key="1">
    <source>
        <dbReference type="ARBA" id="ARBA00005254"/>
    </source>
</evidence>
<evidence type="ECO:0000256" key="2">
    <source>
        <dbReference type="SAM" id="MobiDB-lite"/>
    </source>
</evidence>
<dbReference type="GO" id="GO:0005835">
    <property type="term" value="C:fatty acid synthase complex"/>
    <property type="evidence" value="ECO:0007669"/>
    <property type="project" value="InterPro"/>
</dbReference>
<dbReference type="PANTHER" id="PTHR43841:SF1">
    <property type="entry name" value="3-HYDROXYACYL-THIOESTER DEHYDRATASE X"/>
    <property type="match status" value="1"/>
</dbReference>
<sequence length="327" mass="34919">MTDDDNPTPDRGVGGNAPTGPDGTDRGVGADAPSGPDGHDLDVRLLDSAPNLTGLFARAAATGARRPGPEVRLPAHRLMLADVDQDVRRLADYSEVTGGVLSDRLPATWLHVLTFPLQVSLMAGREFPFPMLGMVHVANAMTQRRPVLLGETLTLSSWADNLLPHRRGRTVDLVGEARVGGEVVWEGRSTYLVRGQGSDEAPARGEEHVIPEVELATWRLPGDLGRRYAKVSGDVNPIHLSALSAKAFGFPRAIAHGMWTHARVLAALQPRLPGAFHVDVQFAKPVMLPSTVVLRGTSTGLTGVPEALAVTSRDGGRTHLTAQVRDV</sequence>
<evidence type="ECO:0000259" key="3">
    <source>
        <dbReference type="Pfam" id="PF01575"/>
    </source>
</evidence>
<dbReference type="Gene3D" id="3.10.129.10">
    <property type="entry name" value="Hotdog Thioesterase"/>
    <property type="match status" value="1"/>
</dbReference>
<evidence type="ECO:0000313" key="4">
    <source>
        <dbReference type="EMBL" id="SOC55836.1"/>
    </source>
</evidence>
<feature type="domain" description="MaoC-like" evidence="3">
    <location>
        <begin position="226"/>
        <end position="304"/>
    </location>
</feature>
<protein>
    <submittedName>
        <fullName evidence="4">Acyl dehydratase</fullName>
    </submittedName>
</protein>
<organism evidence="4 5">
    <name type="scientific">Ornithinimicrobium cerasi</name>
    <dbReference type="NCBI Taxonomy" id="2248773"/>
    <lineage>
        <taxon>Bacteria</taxon>
        <taxon>Bacillati</taxon>
        <taxon>Actinomycetota</taxon>
        <taxon>Actinomycetes</taxon>
        <taxon>Micrococcales</taxon>
        <taxon>Ornithinimicrobiaceae</taxon>
        <taxon>Ornithinimicrobium</taxon>
    </lineage>
</organism>